<dbReference type="Proteomes" id="UP000198951">
    <property type="component" value="Unassembled WGS sequence"/>
</dbReference>
<reference evidence="4" key="1">
    <citation type="submission" date="2016-10" db="EMBL/GenBank/DDBJ databases">
        <authorList>
            <person name="Varghese N."/>
            <person name="Submissions S."/>
        </authorList>
    </citation>
    <scope>NUCLEOTIDE SEQUENCE [LARGE SCALE GENOMIC DNA]</scope>
    <source>
        <strain evidence="4">DSM 22376</strain>
    </source>
</reference>
<dbReference type="InterPro" id="IPR007759">
    <property type="entry name" value="Asxl_HARE-HTH"/>
</dbReference>
<dbReference type="EMBL" id="FNRD01000005">
    <property type="protein sequence ID" value="SEA51570.1"/>
    <property type="molecule type" value="Genomic_DNA"/>
</dbReference>
<protein>
    <recommendedName>
        <fullName evidence="2">HTH HARE-type domain-containing protein</fullName>
    </recommendedName>
</protein>
<dbReference type="AlphaFoldDB" id="A0A1H4BU08"/>
<name>A0A1H4BU08_9FLAO</name>
<accession>A0A1H4BU08</accession>
<keyword evidence="1" id="KW-0804">Transcription</keyword>
<evidence type="ECO:0000313" key="4">
    <source>
        <dbReference type="Proteomes" id="UP000198951"/>
    </source>
</evidence>
<dbReference type="GO" id="GO:0006355">
    <property type="term" value="P:regulation of DNA-templated transcription"/>
    <property type="evidence" value="ECO:0007669"/>
    <property type="project" value="InterPro"/>
</dbReference>
<proteinExistence type="predicted"/>
<dbReference type="PROSITE" id="PS51913">
    <property type="entry name" value="HTH_HARE"/>
    <property type="match status" value="1"/>
</dbReference>
<evidence type="ECO:0000313" key="3">
    <source>
        <dbReference type="EMBL" id="SEA51570.1"/>
    </source>
</evidence>
<gene>
    <name evidence="3" type="ORF">SAMN05443667_10575</name>
</gene>
<sequence>MICRTNSHTNAGSSRYNYTMTIKEAILRSLEDIVNLTNYNEVTNHIITKNYYDFKEAKTPNATISALLGDFIRLGDSRVKRIKKTGAYWYYLTKNEDNIGLETLNEDIVSVEKPIKKTKNTLSYNERDLHKLLSSYLKSTSVYSKTIFHEESKNGIDSNQIWTHPDMVGIKFLKLQTKESQNFVNAINRVDTFKLSSYELKKEINSDSELKKAFFQAVSNSSWANYGYLVAFEFSDNLTDEIERLNQAFGIGVIKLNANPYLSKVLFQAKYRDLDFKTIDKLCNMNPNFKNFIVQIEKLMTANEKYSIGAEKELDEFCDFYFMNDTDFEKYCTEKNIPIDS</sequence>
<evidence type="ECO:0000259" key="2">
    <source>
        <dbReference type="PROSITE" id="PS51913"/>
    </source>
</evidence>
<feature type="domain" description="HTH HARE-type" evidence="2">
    <location>
        <begin position="20"/>
        <end position="95"/>
    </location>
</feature>
<organism evidence="3 4">
    <name type="scientific">Flavobacterium gillisiae</name>
    <dbReference type="NCBI Taxonomy" id="150146"/>
    <lineage>
        <taxon>Bacteria</taxon>
        <taxon>Pseudomonadati</taxon>
        <taxon>Bacteroidota</taxon>
        <taxon>Flavobacteriia</taxon>
        <taxon>Flavobacteriales</taxon>
        <taxon>Flavobacteriaceae</taxon>
        <taxon>Flavobacterium</taxon>
    </lineage>
</organism>
<dbReference type="STRING" id="150146.SAMN05443667_10575"/>
<keyword evidence="4" id="KW-1185">Reference proteome</keyword>
<evidence type="ECO:0000256" key="1">
    <source>
        <dbReference type="ARBA" id="ARBA00023163"/>
    </source>
</evidence>